<dbReference type="OrthoDB" id="3392466at2"/>
<proteinExistence type="predicted"/>
<evidence type="ECO:0000313" key="2">
    <source>
        <dbReference type="Proteomes" id="UP000199001"/>
    </source>
</evidence>
<name>A0A1C6VVK4_9ACTN</name>
<protein>
    <submittedName>
        <fullName evidence="1">Uncharacterized protein</fullName>
    </submittedName>
</protein>
<evidence type="ECO:0000313" key="1">
    <source>
        <dbReference type="EMBL" id="SCL70388.1"/>
    </source>
</evidence>
<accession>A0A1C6VVK4</accession>
<gene>
    <name evidence="1" type="ORF">GA0070606_5383</name>
</gene>
<sequence length="124" mass="13861">MEWRTRWHIQIRWDRADNSPAGVTVVERVADSAADLRHLIARARADPHVVAFPYRQVRELVGDEPTHCRAGHAYAGGSATRPARDWWPCSCGGHLVLRCRRCPDVLADPPVGGDCDTKRRATSP</sequence>
<dbReference type="RefSeq" id="WP_091105650.1">
    <property type="nucleotide sequence ID" value="NZ_FMHZ01000002.1"/>
</dbReference>
<reference evidence="2" key="1">
    <citation type="submission" date="2016-06" db="EMBL/GenBank/DDBJ databases">
        <authorList>
            <person name="Varghese N."/>
            <person name="Submissions Spin"/>
        </authorList>
    </citation>
    <scope>NUCLEOTIDE SEQUENCE [LARGE SCALE GENOMIC DNA]</scope>
    <source>
        <strain evidence="2">DSM 43903</strain>
    </source>
</reference>
<dbReference type="EMBL" id="FMHZ01000002">
    <property type="protein sequence ID" value="SCL70388.1"/>
    <property type="molecule type" value="Genomic_DNA"/>
</dbReference>
<dbReference type="AlphaFoldDB" id="A0A1C6VVK4"/>
<dbReference type="Proteomes" id="UP000199001">
    <property type="component" value="Unassembled WGS sequence"/>
</dbReference>
<keyword evidence="2" id="KW-1185">Reference proteome</keyword>
<organism evidence="1 2">
    <name type="scientific">Micromonospora citrea</name>
    <dbReference type="NCBI Taxonomy" id="47855"/>
    <lineage>
        <taxon>Bacteria</taxon>
        <taxon>Bacillati</taxon>
        <taxon>Actinomycetota</taxon>
        <taxon>Actinomycetes</taxon>
        <taxon>Micromonosporales</taxon>
        <taxon>Micromonosporaceae</taxon>
        <taxon>Micromonospora</taxon>
    </lineage>
</organism>